<dbReference type="AlphaFoldDB" id="A0A4Z0YVY1"/>
<dbReference type="GO" id="GO:0046513">
    <property type="term" value="P:ceramide biosynthetic process"/>
    <property type="evidence" value="ECO:0007669"/>
    <property type="project" value="InterPro"/>
</dbReference>
<evidence type="ECO:0000256" key="5">
    <source>
        <dbReference type="ARBA" id="ARBA00022824"/>
    </source>
</evidence>
<keyword evidence="8" id="KW-0325">Glycoprotein</keyword>
<comment type="subcellular location">
    <subcellularLocation>
        <location evidence="1">Endoplasmic reticulum membrane</location>
        <topology evidence="1">Multi-pass membrane protein</topology>
    </subcellularLocation>
</comment>
<dbReference type="InterPro" id="IPR016439">
    <property type="entry name" value="Lag1/Lac1-like"/>
</dbReference>
<evidence type="ECO:0000256" key="4">
    <source>
        <dbReference type="ARBA" id="ARBA00022692"/>
    </source>
</evidence>
<dbReference type="OrthoDB" id="3053196at2759"/>
<accession>A0A4Z0YVY1</accession>
<evidence type="ECO:0000256" key="2">
    <source>
        <dbReference type="ARBA" id="ARBA00009808"/>
    </source>
</evidence>
<dbReference type="STRING" id="37992.A0A4Z0YVY1"/>
<proteinExistence type="inferred from homology"/>
<evidence type="ECO:0000259" key="12">
    <source>
        <dbReference type="PROSITE" id="PS50922"/>
    </source>
</evidence>
<comment type="similarity">
    <text evidence="2">Belongs to the sphingosine N-acyltransferase family.</text>
</comment>
<dbReference type="Proteomes" id="UP000297716">
    <property type="component" value="Unassembled WGS sequence"/>
</dbReference>
<protein>
    <recommendedName>
        <fullName evidence="12">TLC domain-containing protein</fullName>
    </recommendedName>
</protein>
<reference evidence="13 14" key="1">
    <citation type="submission" date="2019-03" db="EMBL/GenBank/DDBJ databases">
        <title>Draft genome sequence of Xylaria hypoxylon DSM 108379, a ubiquitous saprotrophic-parasitic fungi on hardwood.</title>
        <authorList>
            <person name="Buettner E."/>
            <person name="Leonhardt S."/>
            <person name="Gebauer A.M."/>
            <person name="Liers C."/>
            <person name="Hofrichter M."/>
            <person name="Kellner H."/>
        </authorList>
    </citation>
    <scope>NUCLEOTIDE SEQUENCE [LARGE SCALE GENOMIC DNA]</scope>
    <source>
        <strain evidence="13 14">DSM 108379</strain>
    </source>
</reference>
<dbReference type="Pfam" id="PF03798">
    <property type="entry name" value="TRAM_LAG1_CLN8"/>
    <property type="match status" value="1"/>
</dbReference>
<evidence type="ECO:0000256" key="3">
    <source>
        <dbReference type="ARBA" id="ARBA00022679"/>
    </source>
</evidence>
<dbReference type="GO" id="GO:0005789">
    <property type="term" value="C:endoplasmic reticulum membrane"/>
    <property type="evidence" value="ECO:0007669"/>
    <property type="project" value="UniProtKB-SubCell"/>
</dbReference>
<feature type="transmembrane region" description="Helical" evidence="11">
    <location>
        <begin position="65"/>
        <end position="83"/>
    </location>
</feature>
<dbReference type="PROSITE" id="PS50922">
    <property type="entry name" value="TLC"/>
    <property type="match status" value="1"/>
</dbReference>
<dbReference type="EMBL" id="SKBN01000160">
    <property type="protein sequence ID" value="TGJ81616.1"/>
    <property type="molecule type" value="Genomic_DNA"/>
</dbReference>
<dbReference type="InterPro" id="IPR006634">
    <property type="entry name" value="TLC-dom"/>
</dbReference>
<evidence type="ECO:0000313" key="14">
    <source>
        <dbReference type="Proteomes" id="UP000297716"/>
    </source>
</evidence>
<evidence type="ECO:0000256" key="6">
    <source>
        <dbReference type="ARBA" id="ARBA00022989"/>
    </source>
</evidence>
<comment type="caution">
    <text evidence="13">The sequence shown here is derived from an EMBL/GenBank/DDBJ whole genome shotgun (WGS) entry which is preliminary data.</text>
</comment>
<evidence type="ECO:0000256" key="10">
    <source>
        <dbReference type="SAM" id="MobiDB-lite"/>
    </source>
</evidence>
<name>A0A4Z0YVY1_9PEZI</name>
<feature type="transmembrane region" description="Helical" evidence="11">
    <location>
        <begin position="164"/>
        <end position="182"/>
    </location>
</feature>
<feature type="transmembrane region" description="Helical" evidence="11">
    <location>
        <begin position="241"/>
        <end position="267"/>
    </location>
</feature>
<dbReference type="PIRSF" id="PIRSF005225">
    <property type="entry name" value="LAG1_LAC1"/>
    <property type="match status" value="1"/>
</dbReference>
<keyword evidence="3" id="KW-0808">Transferase</keyword>
<sequence length="400" mass="46701">METHNILDHPVDLLHSTINKTNLHLRRPSVSRVEDRNVVSTTRSRRSVKGRKSLKRDRLQQRADWRWKTPLVLIVILLFLYALNPTESNIAYPFLFPSYKVKGNTHAFASPEYGKGPRDIAFVAFYTLVLFFAREFIMQELLRPLAVSLGITSRSKQGRFNEQAYVAIYTGIIGPLGLYVMYHSPTWYFSTAGMYADYPHKTHTAVTKFYYLLQAAFWAQQALVMILGLETRRRDFKELVMHHVVTVSLIALSYRFHFTMMGVLVYVTHDISDFFLATSKSLNYIDSPLQGPYFTLCIVIWVYLRHYINLKILFSILTEFRTIGPYVLDWEAEHYKWEVSNVITFALLAALQALNLFWLYCLLRNAYRFVVLGVAKDDREEDEDNENDHRGPVAKKWKRV</sequence>
<feature type="transmembrane region" description="Helical" evidence="11">
    <location>
        <begin position="209"/>
        <end position="229"/>
    </location>
</feature>
<evidence type="ECO:0000256" key="1">
    <source>
        <dbReference type="ARBA" id="ARBA00004477"/>
    </source>
</evidence>
<feature type="transmembrane region" description="Helical" evidence="11">
    <location>
        <begin position="340"/>
        <end position="363"/>
    </location>
</feature>
<keyword evidence="4 9" id="KW-0812">Transmembrane</keyword>
<dbReference type="PANTHER" id="PTHR12560:SF11">
    <property type="entry name" value="CERAMIDE SYNTHASE LAC1-RELATED"/>
    <property type="match status" value="1"/>
</dbReference>
<dbReference type="PANTHER" id="PTHR12560">
    <property type="entry name" value="LONGEVITY ASSURANCE FACTOR 1 LAG1"/>
    <property type="match status" value="1"/>
</dbReference>
<keyword evidence="5" id="KW-0256">Endoplasmic reticulum</keyword>
<gene>
    <name evidence="13" type="ORF">E0Z10_g7147</name>
</gene>
<keyword evidence="6 11" id="KW-1133">Transmembrane helix</keyword>
<feature type="transmembrane region" description="Helical" evidence="11">
    <location>
        <begin position="120"/>
        <end position="137"/>
    </location>
</feature>
<keyword evidence="14" id="KW-1185">Reference proteome</keyword>
<evidence type="ECO:0000256" key="11">
    <source>
        <dbReference type="SAM" id="Phobius"/>
    </source>
</evidence>
<evidence type="ECO:0000256" key="7">
    <source>
        <dbReference type="ARBA" id="ARBA00023136"/>
    </source>
</evidence>
<organism evidence="13 14">
    <name type="scientific">Xylaria hypoxylon</name>
    <dbReference type="NCBI Taxonomy" id="37992"/>
    <lineage>
        <taxon>Eukaryota</taxon>
        <taxon>Fungi</taxon>
        <taxon>Dikarya</taxon>
        <taxon>Ascomycota</taxon>
        <taxon>Pezizomycotina</taxon>
        <taxon>Sordariomycetes</taxon>
        <taxon>Xylariomycetidae</taxon>
        <taxon>Xylariales</taxon>
        <taxon>Xylariaceae</taxon>
        <taxon>Xylaria</taxon>
    </lineage>
</organism>
<keyword evidence="7 9" id="KW-0472">Membrane</keyword>
<evidence type="ECO:0000256" key="9">
    <source>
        <dbReference type="PROSITE-ProRule" id="PRU00205"/>
    </source>
</evidence>
<feature type="domain" description="TLC" evidence="12">
    <location>
        <begin position="155"/>
        <end position="371"/>
    </location>
</feature>
<evidence type="ECO:0000256" key="8">
    <source>
        <dbReference type="ARBA" id="ARBA00023180"/>
    </source>
</evidence>
<feature type="region of interest" description="Disordered" evidence="10">
    <location>
        <begin position="381"/>
        <end position="400"/>
    </location>
</feature>
<dbReference type="GO" id="GO:0050291">
    <property type="term" value="F:sphingosine N-acyltransferase activity"/>
    <property type="evidence" value="ECO:0007669"/>
    <property type="project" value="InterPro"/>
</dbReference>
<dbReference type="SMART" id="SM00724">
    <property type="entry name" value="TLC"/>
    <property type="match status" value="1"/>
</dbReference>
<evidence type="ECO:0000313" key="13">
    <source>
        <dbReference type="EMBL" id="TGJ81616.1"/>
    </source>
</evidence>